<keyword evidence="1" id="KW-0145">Chemotaxis</keyword>
<dbReference type="AlphaFoldDB" id="A0A1H4WRP4"/>
<comment type="similarity">
    <text evidence="2">Belongs to the methyl-accepting chemotaxis (MCP) protein family.</text>
</comment>
<dbReference type="Pfam" id="PF00015">
    <property type="entry name" value="MCPsignal"/>
    <property type="match status" value="1"/>
</dbReference>
<name>A0A1H4WRP4_9BRAD</name>
<dbReference type="InterPro" id="IPR004089">
    <property type="entry name" value="MCPsignal_dom"/>
</dbReference>
<dbReference type="GO" id="GO:0006935">
    <property type="term" value="P:chemotaxis"/>
    <property type="evidence" value="ECO:0007669"/>
    <property type="project" value="UniProtKB-KW"/>
</dbReference>
<keyword evidence="3" id="KW-0807">Transducer</keyword>
<dbReference type="Proteomes" id="UP000198992">
    <property type="component" value="Unassembled WGS sequence"/>
</dbReference>
<dbReference type="PANTHER" id="PTHR43531">
    <property type="entry name" value="PROTEIN ICFG"/>
    <property type="match status" value="1"/>
</dbReference>
<dbReference type="PROSITE" id="PS50111">
    <property type="entry name" value="CHEMOTAXIS_TRANSDUC_2"/>
    <property type="match status" value="1"/>
</dbReference>
<dbReference type="Gene3D" id="3.30.450.20">
    <property type="entry name" value="PAS domain"/>
    <property type="match status" value="1"/>
</dbReference>
<dbReference type="PANTHER" id="PTHR43531:SF11">
    <property type="entry name" value="METHYL-ACCEPTING CHEMOTAXIS PROTEIN 3"/>
    <property type="match status" value="1"/>
</dbReference>
<dbReference type="Gene3D" id="1.10.287.950">
    <property type="entry name" value="Methyl-accepting chemotaxis protein"/>
    <property type="match status" value="1"/>
</dbReference>
<dbReference type="GO" id="GO:0005886">
    <property type="term" value="C:plasma membrane"/>
    <property type="evidence" value="ECO:0007669"/>
    <property type="project" value="TreeGrafter"/>
</dbReference>
<dbReference type="EMBL" id="FNTH01000001">
    <property type="protein sequence ID" value="SEC96042.1"/>
    <property type="molecule type" value="Genomic_DNA"/>
</dbReference>
<feature type="domain" description="Methyl-accepting transducer" evidence="4">
    <location>
        <begin position="91"/>
        <end position="164"/>
    </location>
</feature>
<reference evidence="5 6" key="1">
    <citation type="submission" date="2016-10" db="EMBL/GenBank/DDBJ databases">
        <authorList>
            <person name="de Groot N.N."/>
        </authorList>
    </citation>
    <scope>NUCLEOTIDE SEQUENCE [LARGE SCALE GENOMIC DNA]</scope>
    <source>
        <strain evidence="5 6">MT12</strain>
    </source>
</reference>
<dbReference type="GO" id="GO:0007165">
    <property type="term" value="P:signal transduction"/>
    <property type="evidence" value="ECO:0007669"/>
    <property type="project" value="UniProtKB-KW"/>
</dbReference>
<evidence type="ECO:0000313" key="6">
    <source>
        <dbReference type="Proteomes" id="UP000198992"/>
    </source>
</evidence>
<protein>
    <submittedName>
        <fullName evidence="5">Methyl-accepting chemotaxis sensory transducer</fullName>
    </submittedName>
</protein>
<dbReference type="SUPFAM" id="SSF58104">
    <property type="entry name" value="Methyl-accepting chemotaxis protein (MCP) signaling domain"/>
    <property type="match status" value="1"/>
</dbReference>
<proteinExistence type="inferred from homology"/>
<evidence type="ECO:0000313" key="5">
    <source>
        <dbReference type="EMBL" id="SEC96042.1"/>
    </source>
</evidence>
<sequence length="409" mass="44581">MLDERRLAQKSIKLPLNFCAANDALHALRFTFAQRAKPIDAPRINYIDDGLVMSLPRAISSNAGEDEDNSVSLSQLIQLTNSIRATTQQKISGIQKVTGTLRMLALNAMIESARAGENGRGFAVVAAEVREIGASVGVIAEQLQAELATQIDTLSSRTQIMANAAVGSRMVDLALNAVEIIDRNLYERTCDVRWWSTDSAVVDCAANPTPTAVDYASQRLGVILNAYTVYLDLWLCDLNGRVLANGRPNRYAVAGRDVSCEPWYVQALRLQSGDDYAVGDVSICRDLNGAEVATYTASIRSNGESHGAPAGVLAIHFDWTPQARTIVRGVRIAPEEKDRTKVMLVDAQHRIIASSDGTDRLGTRYPIETGGRTHGYYSKSNATVAFHATPGYETYRGLGWYGVIVRQSE</sequence>
<gene>
    <name evidence="5" type="ORF">SAMN05444164_3223</name>
</gene>
<dbReference type="GO" id="GO:0004888">
    <property type="term" value="F:transmembrane signaling receptor activity"/>
    <property type="evidence" value="ECO:0007669"/>
    <property type="project" value="TreeGrafter"/>
</dbReference>
<evidence type="ECO:0000256" key="3">
    <source>
        <dbReference type="PROSITE-ProRule" id="PRU00284"/>
    </source>
</evidence>
<evidence type="ECO:0000259" key="4">
    <source>
        <dbReference type="PROSITE" id="PS50111"/>
    </source>
</evidence>
<evidence type="ECO:0000256" key="2">
    <source>
        <dbReference type="ARBA" id="ARBA00029447"/>
    </source>
</evidence>
<accession>A0A1H4WRP4</accession>
<evidence type="ECO:0000256" key="1">
    <source>
        <dbReference type="ARBA" id="ARBA00022500"/>
    </source>
</evidence>
<organism evidence="5 6">
    <name type="scientific">Bradyrhizobium erythrophlei</name>
    <dbReference type="NCBI Taxonomy" id="1437360"/>
    <lineage>
        <taxon>Bacteria</taxon>
        <taxon>Pseudomonadati</taxon>
        <taxon>Pseudomonadota</taxon>
        <taxon>Alphaproteobacteria</taxon>
        <taxon>Hyphomicrobiales</taxon>
        <taxon>Nitrobacteraceae</taxon>
        <taxon>Bradyrhizobium</taxon>
    </lineage>
</organism>
<dbReference type="InterPro" id="IPR051310">
    <property type="entry name" value="MCP_chemotaxis"/>
</dbReference>